<dbReference type="Proteomes" id="UP000541109">
    <property type="component" value="Unassembled WGS sequence"/>
</dbReference>
<keyword evidence="2" id="KW-0472">Membrane</keyword>
<protein>
    <submittedName>
        <fullName evidence="3">O-antigen ligase family protein</fullName>
    </submittedName>
</protein>
<dbReference type="GO" id="GO:0016874">
    <property type="term" value="F:ligase activity"/>
    <property type="evidence" value="ECO:0007669"/>
    <property type="project" value="UniProtKB-KW"/>
</dbReference>
<feature type="transmembrane region" description="Helical" evidence="2">
    <location>
        <begin position="87"/>
        <end position="112"/>
    </location>
</feature>
<feature type="transmembrane region" description="Helical" evidence="2">
    <location>
        <begin position="391"/>
        <end position="412"/>
    </location>
</feature>
<feature type="transmembrane region" description="Helical" evidence="2">
    <location>
        <begin position="433"/>
        <end position="455"/>
    </location>
</feature>
<keyword evidence="3" id="KW-0436">Ligase</keyword>
<feature type="compositionally biased region" description="Low complexity" evidence="1">
    <location>
        <begin position="12"/>
        <end position="23"/>
    </location>
</feature>
<evidence type="ECO:0000256" key="2">
    <source>
        <dbReference type="SAM" id="Phobius"/>
    </source>
</evidence>
<name>A0A839ACD1_9HYPH</name>
<feature type="transmembrane region" description="Helical" evidence="2">
    <location>
        <begin position="160"/>
        <end position="180"/>
    </location>
</feature>
<proteinExistence type="predicted"/>
<sequence length="478" mass="51830">MADAQTMDTGREQAGQAARAGWRPGPASRWLAVLFILLLPFSAVDIGLPLGDFAHNAALPFFLALALACLSVLRSGDLRCLAGRDEAYFFALVFLAYFGWCAVTTLITGVIFEYQALDAFGFSPFTHSVARFPIPVFLGFVILVSFLVARFVLSARALDRVLFVAAGIVTVYGWMQFYALEFHPGWYTRLALMLEGARTGQDFLNIDYVALKGRINLTTYEAAEGARLVLILFLPALFTMPLTGRLARLCRALAVGSMFLFILAAETLVGLAGLGALMAMLLLMAPRRLQMLLALLILITGVAGYLLLPPEFADRLHLILTNPGLAQADESAITRAAFAYASLKIVLVHPLFGIGWSKDIFFMSEAIPEWGNTWEVMRSVTTGEAVAAKSLAVRILLYGGVPAFLLLAWFYLRLTVIGVTRFARTADQRWKRLVLVLVTFGVCGIIDGGILSTLYPWAALGLALGGAAGGKRAAGARS</sequence>
<keyword evidence="2" id="KW-0812">Transmembrane</keyword>
<organism evidence="3 4">
    <name type="scientific">Stappia albiluteola</name>
    <dbReference type="NCBI Taxonomy" id="2758565"/>
    <lineage>
        <taxon>Bacteria</taxon>
        <taxon>Pseudomonadati</taxon>
        <taxon>Pseudomonadota</taxon>
        <taxon>Alphaproteobacteria</taxon>
        <taxon>Hyphomicrobiales</taxon>
        <taxon>Stappiaceae</taxon>
        <taxon>Stappia</taxon>
    </lineage>
</organism>
<dbReference type="PANTHER" id="PTHR37422">
    <property type="entry name" value="TEICHURONIC ACID BIOSYNTHESIS PROTEIN TUAE"/>
    <property type="match status" value="1"/>
</dbReference>
<feature type="transmembrane region" description="Helical" evidence="2">
    <location>
        <begin position="289"/>
        <end position="308"/>
    </location>
</feature>
<feature type="transmembrane region" description="Helical" evidence="2">
    <location>
        <begin position="228"/>
        <end position="247"/>
    </location>
</feature>
<evidence type="ECO:0000313" key="3">
    <source>
        <dbReference type="EMBL" id="MBA5777131.1"/>
    </source>
</evidence>
<feature type="transmembrane region" description="Helical" evidence="2">
    <location>
        <begin position="30"/>
        <end position="51"/>
    </location>
</feature>
<comment type="caution">
    <text evidence="3">The sequence shown here is derived from an EMBL/GenBank/DDBJ whole genome shotgun (WGS) entry which is preliminary data.</text>
</comment>
<reference evidence="3 4" key="1">
    <citation type="submission" date="2020-07" db="EMBL/GenBank/DDBJ databases">
        <title>Stappia sp., F7233, whole genome shotgun sequencing project.</title>
        <authorList>
            <person name="Jiang S."/>
            <person name="Liu Z.W."/>
            <person name="Du Z.J."/>
        </authorList>
    </citation>
    <scope>NUCLEOTIDE SEQUENCE [LARGE SCALE GENOMIC DNA]</scope>
    <source>
        <strain evidence="3 4">F7233</strain>
    </source>
</reference>
<dbReference type="RefSeq" id="WP_182164232.1">
    <property type="nucleotide sequence ID" value="NZ_JACFXV010000048.1"/>
</dbReference>
<feature type="transmembrane region" description="Helical" evidence="2">
    <location>
        <begin position="132"/>
        <end position="153"/>
    </location>
</feature>
<dbReference type="InterPro" id="IPR051533">
    <property type="entry name" value="WaaL-like"/>
</dbReference>
<accession>A0A839ACD1</accession>
<feature type="transmembrane region" description="Helical" evidence="2">
    <location>
        <begin position="337"/>
        <end position="356"/>
    </location>
</feature>
<keyword evidence="4" id="KW-1185">Reference proteome</keyword>
<evidence type="ECO:0000313" key="4">
    <source>
        <dbReference type="Proteomes" id="UP000541109"/>
    </source>
</evidence>
<dbReference type="PANTHER" id="PTHR37422:SF13">
    <property type="entry name" value="LIPOPOLYSACCHARIDE BIOSYNTHESIS PROTEIN PA4999-RELATED"/>
    <property type="match status" value="1"/>
</dbReference>
<keyword evidence="2" id="KW-1133">Transmembrane helix</keyword>
<dbReference type="EMBL" id="JACFXV010000048">
    <property type="protein sequence ID" value="MBA5777131.1"/>
    <property type="molecule type" value="Genomic_DNA"/>
</dbReference>
<feature type="region of interest" description="Disordered" evidence="1">
    <location>
        <begin position="1"/>
        <end position="23"/>
    </location>
</feature>
<feature type="transmembrane region" description="Helical" evidence="2">
    <location>
        <begin position="57"/>
        <end position="75"/>
    </location>
</feature>
<dbReference type="AlphaFoldDB" id="A0A839ACD1"/>
<evidence type="ECO:0000256" key="1">
    <source>
        <dbReference type="SAM" id="MobiDB-lite"/>
    </source>
</evidence>
<gene>
    <name evidence="3" type="ORF">H2509_08335</name>
</gene>
<feature type="transmembrane region" description="Helical" evidence="2">
    <location>
        <begin position="259"/>
        <end position="283"/>
    </location>
</feature>